<feature type="region of interest" description="Disordered" evidence="1">
    <location>
        <begin position="926"/>
        <end position="983"/>
    </location>
</feature>
<feature type="compositionally biased region" description="Basic and acidic residues" evidence="1">
    <location>
        <begin position="72"/>
        <end position="83"/>
    </location>
</feature>
<keyword evidence="4" id="KW-1185">Reference proteome</keyword>
<evidence type="ECO:0000313" key="3">
    <source>
        <dbReference type="EMBL" id="WFD01488.1"/>
    </source>
</evidence>
<evidence type="ECO:0000259" key="2">
    <source>
        <dbReference type="PROSITE" id="PS50097"/>
    </source>
</evidence>
<evidence type="ECO:0000256" key="1">
    <source>
        <dbReference type="SAM" id="MobiDB-lite"/>
    </source>
</evidence>
<gene>
    <name evidence="3" type="ORF">MOBT1_000153</name>
</gene>
<dbReference type="PANTHER" id="PTHR24413">
    <property type="entry name" value="SPECKLE-TYPE POZ PROTEIN"/>
    <property type="match status" value="1"/>
</dbReference>
<dbReference type="SUPFAM" id="SSF54695">
    <property type="entry name" value="POZ domain"/>
    <property type="match status" value="1"/>
</dbReference>
<feature type="compositionally biased region" description="Basic and acidic residues" evidence="1">
    <location>
        <begin position="256"/>
        <end position="269"/>
    </location>
</feature>
<feature type="compositionally biased region" description="Basic and acidic residues" evidence="1">
    <location>
        <begin position="47"/>
        <end position="61"/>
    </location>
</feature>
<dbReference type="Gene3D" id="3.30.710.10">
    <property type="entry name" value="Potassium Channel Kv1.1, Chain A"/>
    <property type="match status" value="1"/>
</dbReference>
<name>A0AAF0IRQ1_9BASI</name>
<dbReference type="PROSITE" id="PS50097">
    <property type="entry name" value="BTB"/>
    <property type="match status" value="1"/>
</dbReference>
<dbReference type="InterPro" id="IPR011333">
    <property type="entry name" value="SKP1/BTB/POZ_sf"/>
</dbReference>
<feature type="compositionally biased region" description="Basic and acidic residues" evidence="1">
    <location>
        <begin position="193"/>
        <end position="211"/>
    </location>
</feature>
<dbReference type="EMBL" id="CP119934">
    <property type="protein sequence ID" value="WFD01488.1"/>
    <property type="molecule type" value="Genomic_DNA"/>
</dbReference>
<feature type="compositionally biased region" description="Basic and acidic residues" evidence="1">
    <location>
        <begin position="301"/>
        <end position="312"/>
    </location>
</feature>
<dbReference type="AlphaFoldDB" id="A0AAF0IRQ1"/>
<organism evidence="3 4">
    <name type="scientific">Malassezia obtusa</name>
    <dbReference type="NCBI Taxonomy" id="76774"/>
    <lineage>
        <taxon>Eukaryota</taxon>
        <taxon>Fungi</taxon>
        <taxon>Dikarya</taxon>
        <taxon>Basidiomycota</taxon>
        <taxon>Ustilaginomycotina</taxon>
        <taxon>Malasseziomycetes</taxon>
        <taxon>Malasseziales</taxon>
        <taxon>Malasseziaceae</taxon>
        <taxon>Malassezia</taxon>
    </lineage>
</organism>
<reference evidence="3" key="1">
    <citation type="submission" date="2023-03" db="EMBL/GenBank/DDBJ databases">
        <title>Mating type loci evolution in Malassezia.</title>
        <authorList>
            <person name="Coelho M.A."/>
        </authorList>
    </citation>
    <scope>NUCLEOTIDE SEQUENCE</scope>
    <source>
        <strain evidence="3">CBS 7876</strain>
    </source>
</reference>
<feature type="domain" description="BTB" evidence="2">
    <location>
        <begin position="778"/>
        <end position="861"/>
    </location>
</feature>
<feature type="compositionally biased region" description="Basic residues" evidence="1">
    <location>
        <begin position="372"/>
        <end position="383"/>
    </location>
</feature>
<feature type="compositionally biased region" description="Low complexity" evidence="1">
    <location>
        <begin position="86"/>
        <end position="109"/>
    </location>
</feature>
<feature type="compositionally biased region" description="Basic and acidic residues" evidence="1">
    <location>
        <begin position="223"/>
        <end position="233"/>
    </location>
</feature>
<feature type="compositionally biased region" description="Acidic residues" evidence="1">
    <location>
        <begin position="36"/>
        <end position="45"/>
    </location>
</feature>
<dbReference type="Pfam" id="PF00651">
    <property type="entry name" value="BTB"/>
    <property type="match status" value="1"/>
</dbReference>
<dbReference type="CDD" id="cd18186">
    <property type="entry name" value="BTB_POZ_ZBTB_KLHL-like"/>
    <property type="match status" value="1"/>
</dbReference>
<accession>A0AAF0IRQ1</accession>
<dbReference type="InterPro" id="IPR000210">
    <property type="entry name" value="BTB/POZ_dom"/>
</dbReference>
<feature type="region of interest" description="Disordered" evidence="1">
    <location>
        <begin position="1"/>
        <end position="117"/>
    </location>
</feature>
<proteinExistence type="predicted"/>
<evidence type="ECO:0000313" key="4">
    <source>
        <dbReference type="Proteomes" id="UP001214603"/>
    </source>
</evidence>
<feature type="region of interest" description="Disordered" evidence="1">
    <location>
        <begin position="133"/>
        <end position="387"/>
    </location>
</feature>
<dbReference type="Proteomes" id="UP001214603">
    <property type="component" value="Chromosome 1"/>
</dbReference>
<feature type="compositionally biased region" description="Low complexity" evidence="1">
    <location>
        <begin position="234"/>
        <end position="250"/>
    </location>
</feature>
<feature type="compositionally biased region" description="Low complexity" evidence="1">
    <location>
        <begin position="270"/>
        <end position="291"/>
    </location>
</feature>
<feature type="compositionally biased region" description="Polar residues" evidence="1">
    <location>
        <begin position="926"/>
        <end position="948"/>
    </location>
</feature>
<protein>
    <recommendedName>
        <fullName evidence="2">BTB domain-containing protein</fullName>
    </recommendedName>
</protein>
<sequence length="1086" mass="116816">MLRGRHGLNLAAQVAAEREEARPAGRLSDPLTESGTESDSEELVLPEDLREMRARAAEARRARAGIPAGVPEHVDADEPESHARSRSVPASRPARALPRVPDTAPYAGAPAPPLPDVASVPALLAARAGLALPRRSSLDDSRSASAQEAVPVPAPALSPSPELGAPGGWGLGAIMPGPAARGGTPETGATEVHASDDTDEAEAREAREAQATREAQAALHARLARESEERQAARDAQASDDAPADAEAPRVSAELSRSEHPAAAEEPSAREQSAAAADVAVPAMPAAEPEAMPAPPEPAESAERATEAERASAPEAPGAQRAEAAPRTLAPPLTTSWLDPAPRDETRSLPGAFPAPPLVPLAVPETSAARTTHNRRESRRGRRRGDVTNSLLAALSTPPTGPGNPLPSLYGYFSNEPAPTSLRPAGVSYGANGNGRIGMHNWRAPVPHDAAHPAGSETIGRIHPGLAERILASGPSISNLHPVTTNLLMSPGADARANAAQLRKSRVQPGSVAFAAGALSDIGSTKTRARDAQLSHKFEENAMLAFSWTIEQVSSFVEQVRRGERRHEAWHMHPLFGGERWRLELDRSESGGEGVLVLHLTCLAMMGLAFNAELPTQVMIGIRTPQRLHRAPSMLASDYVWREFLPFQFHQQKDTLSFSSFPELGALLADTPIGEQDALELVVQIAAGPSVLPEHNEERSGDMRLPFETPNAVQVPRSLLHSLANLVDDAGTGDLMIIVREKGLQQQPSEELAESVGLKTFVQPWPTGAPMPMLPENVEPEVCVRDRVLWAHASVLRARSEFFDTMLDSSFSESAQHDGPGSGRGQGWRRPYRVLRIPDADYVTLYWFLRYLYTEEVQLLHDEDIQAVTLDDHWILGQEGTSSQPDWKWRPVEALDDGESLISSSPGGDTSLSRLAQARSPLVTSAATNPMLSDLQSGRNVEVTTNANDGMPQCKPGKMERRQRSSSTHSPCASDPHPHPPMLPVPPASALALYRLAHRYHILPLCDLTTAHIIAQLTPQNATNYLLCTALFEQLQYSIQHYICTCDTLTQSNIGTQCRPAKSSNVAATRCPRASGAQRRAVRLRR</sequence>